<dbReference type="RefSeq" id="WP_113068846.1">
    <property type="nucleotide sequence ID" value="NZ_AP025280.1"/>
</dbReference>
<dbReference type="SUPFAM" id="SSF48452">
    <property type="entry name" value="TPR-like"/>
    <property type="match status" value="1"/>
</dbReference>
<organism evidence="1 2">
    <name type="scientific">Aeromonas caviae</name>
    <name type="common">Aeromonas punctata</name>
    <dbReference type="NCBI Taxonomy" id="648"/>
    <lineage>
        <taxon>Bacteria</taxon>
        <taxon>Pseudomonadati</taxon>
        <taxon>Pseudomonadota</taxon>
        <taxon>Gammaproteobacteria</taxon>
        <taxon>Aeromonadales</taxon>
        <taxon>Aeromonadaceae</taxon>
        <taxon>Aeromonas</taxon>
    </lineage>
</organism>
<evidence type="ECO:0000313" key="1">
    <source>
        <dbReference type="EMBL" id="AXB04109.1"/>
    </source>
</evidence>
<reference evidence="1" key="1">
    <citation type="journal article" date="2019" name="J Environ">
        <title>Genetic characterization and potential molecular dissemination mechanism of tet (31) gene in Aeromonas caviae from an oxytetracycline wastewater treatment system.</title>
        <authorList>
            <person name="Shi Y."/>
            <person name="Tian Z."/>
            <person name="Leclercq S.O."/>
            <person name="Zhang H."/>
            <person name="Yang M."/>
            <person name="Zhang Y."/>
        </authorList>
    </citation>
    <scope>NUCLEOTIDE SEQUENCE</scope>
    <source>
        <strain evidence="1">T25-39</strain>
    </source>
</reference>
<accession>A0A3S5WV03</accession>
<name>A0A3S5WV03_AERCA</name>
<dbReference type="AlphaFoldDB" id="A0A3S5WV03"/>
<dbReference type="Gene3D" id="1.25.40.10">
    <property type="entry name" value="Tetratricopeptide repeat domain"/>
    <property type="match status" value="1"/>
</dbReference>
<protein>
    <submittedName>
        <fullName evidence="1">Uncharacterized protein</fullName>
    </submittedName>
</protein>
<proteinExistence type="predicted"/>
<dbReference type="Pfam" id="PF14559">
    <property type="entry name" value="TPR_19"/>
    <property type="match status" value="1"/>
</dbReference>
<evidence type="ECO:0000313" key="2">
    <source>
        <dbReference type="Proteomes" id="UP000266778"/>
    </source>
</evidence>
<dbReference type="Proteomes" id="UP000266778">
    <property type="component" value="Chromosome"/>
</dbReference>
<dbReference type="InterPro" id="IPR011990">
    <property type="entry name" value="TPR-like_helical_dom_sf"/>
</dbReference>
<dbReference type="EMBL" id="CP025706">
    <property type="protein sequence ID" value="AXB04109.1"/>
    <property type="molecule type" value="Genomic_DNA"/>
</dbReference>
<gene>
    <name evidence="1" type="ORF">C1C91_02810</name>
</gene>
<sequence length="215" mass="23183">MKHTTFRPRFGHGPLLLALGGLLASGLAQAADALPTIQQEWAHCQYQQTGKAKESCLESLSAKADEASAKEAFRTDLLIWSAIVKSTWAGAKGGLGALGLVKEAKAKLEIAIKQDPKALEGSAYTSLGSLYYQVPGWPVGFGDDEKAEKLLKQALAINPTGIDPNFFYGDFLLDQGDKAQAKVYLDKALAAPARPGREVADEGRRMEIRERLAKL</sequence>